<dbReference type="InterPro" id="IPR015422">
    <property type="entry name" value="PyrdxlP-dep_Trfase_small"/>
</dbReference>
<evidence type="ECO:0000256" key="6">
    <source>
        <dbReference type="ARBA" id="ARBA00022898"/>
    </source>
</evidence>
<dbReference type="CDD" id="cd00609">
    <property type="entry name" value="AAT_like"/>
    <property type="match status" value="1"/>
</dbReference>
<organism evidence="9 10">
    <name type="scientific">Shewanella psychrophila</name>
    <dbReference type="NCBI Taxonomy" id="225848"/>
    <lineage>
        <taxon>Bacteria</taxon>
        <taxon>Pseudomonadati</taxon>
        <taxon>Pseudomonadota</taxon>
        <taxon>Gammaproteobacteria</taxon>
        <taxon>Alteromonadales</taxon>
        <taxon>Shewanellaceae</taxon>
        <taxon>Shewanella</taxon>
    </lineage>
</organism>
<dbReference type="STRING" id="225848.Sps_00814"/>
<keyword evidence="4 7" id="KW-0032">Aminotransferase</keyword>
<dbReference type="GO" id="GO:0005829">
    <property type="term" value="C:cytosol"/>
    <property type="evidence" value="ECO:0007669"/>
    <property type="project" value="TreeGrafter"/>
</dbReference>
<evidence type="ECO:0000256" key="2">
    <source>
        <dbReference type="ARBA" id="ARBA00007441"/>
    </source>
</evidence>
<dbReference type="FunFam" id="3.40.640.10:FF:000066">
    <property type="entry name" value="Aspartate aminotransferase"/>
    <property type="match status" value="1"/>
</dbReference>
<keyword evidence="10" id="KW-1185">Reference proteome</keyword>
<dbReference type="InterPro" id="IPR000796">
    <property type="entry name" value="Asp_trans"/>
</dbReference>
<dbReference type="GO" id="GO:0030170">
    <property type="term" value="F:pyridoxal phosphate binding"/>
    <property type="evidence" value="ECO:0007669"/>
    <property type="project" value="InterPro"/>
</dbReference>
<gene>
    <name evidence="9" type="ORF">Sps_00814</name>
</gene>
<dbReference type="InterPro" id="IPR004839">
    <property type="entry name" value="Aminotransferase_I/II_large"/>
</dbReference>
<dbReference type="KEGG" id="spsw:Sps_00814"/>
<evidence type="ECO:0000259" key="8">
    <source>
        <dbReference type="Pfam" id="PF00155"/>
    </source>
</evidence>
<comment type="similarity">
    <text evidence="2 7">Belongs to the class-I pyridoxal-phosphate-dependent aminotransferase family.</text>
</comment>
<accession>A0A1S6HKF5</accession>
<feature type="domain" description="Aminotransferase class I/classII large" evidence="8">
    <location>
        <begin position="27"/>
        <end position="397"/>
    </location>
</feature>
<evidence type="ECO:0000256" key="3">
    <source>
        <dbReference type="ARBA" id="ARBA00011738"/>
    </source>
</evidence>
<dbReference type="RefSeq" id="WP_077751348.1">
    <property type="nucleotide sequence ID" value="NZ_CP014782.1"/>
</dbReference>
<evidence type="ECO:0000256" key="1">
    <source>
        <dbReference type="ARBA" id="ARBA00001933"/>
    </source>
</evidence>
<keyword evidence="6" id="KW-0663">Pyridoxal phosphate</keyword>
<comment type="subunit">
    <text evidence="3">Homodimer.</text>
</comment>
<dbReference type="PROSITE" id="PS00105">
    <property type="entry name" value="AA_TRANSFER_CLASS_1"/>
    <property type="match status" value="1"/>
</dbReference>
<comment type="cofactor">
    <cofactor evidence="1 7">
        <name>pyridoxal 5'-phosphate</name>
        <dbReference type="ChEBI" id="CHEBI:597326"/>
    </cofactor>
</comment>
<dbReference type="EC" id="2.6.1.-" evidence="7"/>
<evidence type="ECO:0000256" key="5">
    <source>
        <dbReference type="ARBA" id="ARBA00022679"/>
    </source>
</evidence>
<dbReference type="EMBL" id="CP014782">
    <property type="protein sequence ID" value="AQS36006.1"/>
    <property type="molecule type" value="Genomic_DNA"/>
</dbReference>
<dbReference type="PANTHER" id="PTHR11879">
    <property type="entry name" value="ASPARTATE AMINOTRANSFERASE"/>
    <property type="match status" value="1"/>
</dbReference>
<dbReference type="FunFam" id="3.90.1150.10:FF:000001">
    <property type="entry name" value="Aspartate aminotransferase"/>
    <property type="match status" value="1"/>
</dbReference>
<dbReference type="Pfam" id="PF00155">
    <property type="entry name" value="Aminotran_1_2"/>
    <property type="match status" value="1"/>
</dbReference>
<sequence length="401" mass="44121">MFDTLTAMPADPILGLMTKYKQDTHVNKIDLGVGVYKDEVGHTPILNCVKKAEQHRIDTEETKVYIGPTGSAQFNNLLGELAFGKENPALLADRIRTVSTPGGTGALRVAADFIVRASQSTASKKAVIWVSDPTWANHTGLFEAAGVEVKTYPYYDYDTKSLKFDEMKAALSQVGPDDVVLLHACCHNPSGMDLSEAQWDQIIEITQQQGFTPLIDMAYQGFGVGVDEDAYGVRKMAASVDNMILCSSCSKNFGLYRERIGACSILGRDTASVNVAFSVLLYVVRCIYSMPPAHGAALVETILGSDELKQEWLDELKIMRDRINGNRNMLVNKLIEKGVKRDFSFIAQQKGMFSFLGINPQQVERLQQEHSIYMVDSSRISIAGIGLGNVDYLAESIAKIL</sequence>
<dbReference type="GO" id="GO:0042802">
    <property type="term" value="F:identical protein binding"/>
    <property type="evidence" value="ECO:0007669"/>
    <property type="project" value="TreeGrafter"/>
</dbReference>
<evidence type="ECO:0000313" key="9">
    <source>
        <dbReference type="EMBL" id="AQS36006.1"/>
    </source>
</evidence>
<dbReference type="InterPro" id="IPR015421">
    <property type="entry name" value="PyrdxlP-dep_Trfase_major"/>
</dbReference>
<dbReference type="SUPFAM" id="SSF53383">
    <property type="entry name" value="PLP-dependent transferases"/>
    <property type="match status" value="1"/>
</dbReference>
<dbReference type="Gene3D" id="3.90.1150.10">
    <property type="entry name" value="Aspartate Aminotransferase, domain 1"/>
    <property type="match status" value="1"/>
</dbReference>
<protein>
    <recommendedName>
        <fullName evidence="7">Aminotransferase</fullName>
        <ecNumber evidence="7">2.6.1.-</ecNumber>
    </recommendedName>
</protein>
<dbReference type="GO" id="GO:0004838">
    <property type="term" value="F:L-tyrosine-2-oxoglutarate transaminase activity"/>
    <property type="evidence" value="ECO:0007669"/>
    <property type="project" value="TreeGrafter"/>
</dbReference>
<evidence type="ECO:0000256" key="7">
    <source>
        <dbReference type="RuleBase" id="RU000481"/>
    </source>
</evidence>
<dbReference type="AlphaFoldDB" id="A0A1S6HKF5"/>
<dbReference type="GO" id="GO:0004069">
    <property type="term" value="F:L-aspartate:2-oxoglutarate aminotransferase activity"/>
    <property type="evidence" value="ECO:0007669"/>
    <property type="project" value="TreeGrafter"/>
</dbReference>
<proteinExistence type="inferred from homology"/>
<dbReference type="Proteomes" id="UP000189545">
    <property type="component" value="Chromosome"/>
</dbReference>
<dbReference type="InterPro" id="IPR004838">
    <property type="entry name" value="NHTrfase_class1_PyrdxlP-BS"/>
</dbReference>
<dbReference type="PRINTS" id="PR00799">
    <property type="entry name" value="TRANSAMINASE"/>
</dbReference>
<dbReference type="PANTHER" id="PTHR11879:SF22">
    <property type="entry name" value="ASPARTATE AMINOTRANSFERASE, MITOCHONDRIAL"/>
    <property type="match status" value="1"/>
</dbReference>
<dbReference type="OrthoDB" id="9766445at2"/>
<reference evidence="9 10" key="1">
    <citation type="submission" date="2016-03" db="EMBL/GenBank/DDBJ databases">
        <title>Complete genome sequence of Shewanella psychrophila WP2, a deep sea bacterium isolated from west Pacific sediment.</title>
        <authorList>
            <person name="Xu G."/>
            <person name="Jian H."/>
        </authorList>
    </citation>
    <scope>NUCLEOTIDE SEQUENCE [LARGE SCALE GENOMIC DNA]</scope>
    <source>
        <strain evidence="9 10">WP2</strain>
    </source>
</reference>
<name>A0A1S6HKF5_9GAMM</name>
<keyword evidence="5 7" id="KW-0808">Transferase</keyword>
<dbReference type="Gene3D" id="3.40.640.10">
    <property type="entry name" value="Type I PLP-dependent aspartate aminotransferase-like (Major domain)"/>
    <property type="match status" value="1"/>
</dbReference>
<evidence type="ECO:0000313" key="10">
    <source>
        <dbReference type="Proteomes" id="UP000189545"/>
    </source>
</evidence>
<evidence type="ECO:0000256" key="4">
    <source>
        <dbReference type="ARBA" id="ARBA00022576"/>
    </source>
</evidence>
<dbReference type="NCBIfam" id="NF006719">
    <property type="entry name" value="PRK09257.1"/>
    <property type="match status" value="1"/>
</dbReference>
<dbReference type="InterPro" id="IPR015424">
    <property type="entry name" value="PyrdxlP-dep_Trfase"/>
</dbReference>
<dbReference type="GO" id="GO:0033585">
    <property type="term" value="P:L-phenylalanine biosynthetic process from chorismate via phenylpyruvate"/>
    <property type="evidence" value="ECO:0007669"/>
    <property type="project" value="TreeGrafter"/>
</dbReference>